<dbReference type="RefSeq" id="WP_013702419.1">
    <property type="nucleotide sequence ID" value="NC_015385.1"/>
</dbReference>
<dbReference type="GeneID" id="302999417"/>
<gene>
    <name evidence="1" type="ordered locus">Tresu_2304</name>
</gene>
<reference evidence="2" key="2">
    <citation type="submission" date="2011-04" db="EMBL/GenBank/DDBJ databases">
        <title>The complete genome of chromosome of Treponema succinifaciens DSM 2489.</title>
        <authorList>
            <person name="Lucas S."/>
            <person name="Copeland A."/>
            <person name="Lapidus A."/>
            <person name="Bruce D."/>
            <person name="Goodwin L."/>
            <person name="Pitluck S."/>
            <person name="Peters L."/>
            <person name="Kyrpides N."/>
            <person name="Mavromatis K."/>
            <person name="Ivanova N."/>
            <person name="Ovchinnikova G."/>
            <person name="Teshima H."/>
            <person name="Detter J.C."/>
            <person name="Tapia R."/>
            <person name="Han C."/>
            <person name="Land M."/>
            <person name="Hauser L."/>
            <person name="Markowitz V."/>
            <person name="Cheng J.-F."/>
            <person name="Hugenholtz P."/>
            <person name="Woyke T."/>
            <person name="Wu D."/>
            <person name="Gronow S."/>
            <person name="Wellnitz S."/>
            <person name="Brambilla E."/>
            <person name="Klenk H.-P."/>
            <person name="Eisen J.A."/>
        </authorList>
    </citation>
    <scope>NUCLEOTIDE SEQUENCE [LARGE SCALE GENOMIC DNA]</scope>
    <source>
        <strain evidence="2">ATCC 33096 / DSM 2489 / 6091</strain>
    </source>
</reference>
<accession>F2NWH8</accession>
<evidence type="ECO:0008006" key="3">
    <source>
        <dbReference type="Google" id="ProtNLM"/>
    </source>
</evidence>
<proteinExistence type="predicted"/>
<dbReference type="EMBL" id="CP002631">
    <property type="protein sequence ID" value="AEB15167.1"/>
    <property type="molecule type" value="Genomic_DNA"/>
</dbReference>
<dbReference type="Gene3D" id="1.20.120.490">
    <property type="entry name" value="Hypothetical protein TM1646-like domain"/>
    <property type="match status" value="1"/>
</dbReference>
<dbReference type="AlphaFoldDB" id="F2NWH8"/>
<dbReference type="SUPFAM" id="SSF158397">
    <property type="entry name" value="TM1646-like"/>
    <property type="match status" value="1"/>
</dbReference>
<dbReference type="OrthoDB" id="359478at2"/>
<dbReference type="eggNOG" id="COG1728">
    <property type="taxonomic scope" value="Bacteria"/>
</dbReference>
<sequence length="180" mass="20549">MEVEGTSSSLYFSAAASIANAQAQKAQKDEKSQKTDKTRRKLFSSAMEKTREEFALQKDGFPKEIAGLDTEDAAIYLKDQADMAADRLKEKQTPEEFADYRKKVSQFLRYLAKNNFEVKKRERRGFTRKGKPLDPQFKIVVINQKLDEMANWLLSSHREAFAMLARVNEISGLLVDLMAS</sequence>
<evidence type="ECO:0000313" key="1">
    <source>
        <dbReference type="EMBL" id="AEB15167.1"/>
    </source>
</evidence>
<organism evidence="1 2">
    <name type="scientific">Treponema succinifaciens (strain ATCC 33096 / DSM 2489 / 6091)</name>
    <dbReference type="NCBI Taxonomy" id="869209"/>
    <lineage>
        <taxon>Bacteria</taxon>
        <taxon>Pseudomonadati</taxon>
        <taxon>Spirochaetota</taxon>
        <taxon>Spirochaetia</taxon>
        <taxon>Spirochaetales</taxon>
        <taxon>Treponemataceae</taxon>
        <taxon>Treponema</taxon>
    </lineage>
</organism>
<dbReference type="Pfam" id="PF03885">
    <property type="entry name" value="DUF327"/>
    <property type="match status" value="1"/>
</dbReference>
<dbReference type="InterPro" id="IPR005585">
    <property type="entry name" value="DUF327"/>
</dbReference>
<evidence type="ECO:0000313" key="2">
    <source>
        <dbReference type="Proteomes" id="UP000006852"/>
    </source>
</evidence>
<dbReference type="STRING" id="869209.Tresu_2304"/>
<name>F2NWH8_TRES6</name>
<dbReference type="InterPro" id="IPR024042">
    <property type="entry name" value="TM1646-like_dom_sf"/>
</dbReference>
<keyword evidence="2" id="KW-1185">Reference proteome</keyword>
<dbReference type="Proteomes" id="UP000006852">
    <property type="component" value="Chromosome"/>
</dbReference>
<protein>
    <recommendedName>
        <fullName evidence="3">DUF327 domain-containing protein</fullName>
    </recommendedName>
</protein>
<dbReference type="KEGG" id="tsu:Tresu_2304"/>
<reference evidence="1 2" key="1">
    <citation type="journal article" date="2011" name="Stand. Genomic Sci.">
        <title>Complete genome sequence of Treponema succinifaciens type strain (6091).</title>
        <authorList>
            <person name="Han C."/>
            <person name="Gronow S."/>
            <person name="Teshima H."/>
            <person name="Lapidus A."/>
            <person name="Nolan M."/>
            <person name="Lucas S."/>
            <person name="Hammon N."/>
            <person name="Deshpande S."/>
            <person name="Cheng J.F."/>
            <person name="Zeytun A."/>
            <person name="Tapia R."/>
            <person name="Goodwin L."/>
            <person name="Pitluck S."/>
            <person name="Liolios K."/>
            <person name="Pagani I."/>
            <person name="Ivanova N."/>
            <person name="Mavromatis K."/>
            <person name="Mikhailova N."/>
            <person name="Huntemann M."/>
            <person name="Pati A."/>
            <person name="Chen A."/>
            <person name="Palaniappan K."/>
            <person name="Land M."/>
            <person name="Hauser L."/>
            <person name="Brambilla E.M."/>
            <person name="Rohde M."/>
            <person name="Goker M."/>
            <person name="Woyke T."/>
            <person name="Bristow J."/>
            <person name="Eisen J.A."/>
            <person name="Markowitz V."/>
            <person name="Hugenholtz P."/>
            <person name="Kyrpides N.C."/>
            <person name="Klenk H.P."/>
            <person name="Detter J.C."/>
        </authorList>
    </citation>
    <scope>NUCLEOTIDE SEQUENCE [LARGE SCALE GENOMIC DNA]</scope>
    <source>
        <strain evidence="2">ATCC 33096 / DSM 2489 / 6091</strain>
    </source>
</reference>
<dbReference type="HOGENOM" id="CLU_125011_0_0_12"/>